<dbReference type="EMBL" id="JACJIH010000001">
    <property type="protein sequence ID" value="MBA8921252.1"/>
    <property type="molecule type" value="Genomic_DNA"/>
</dbReference>
<feature type="domain" description="HTH arsR-type" evidence="1">
    <location>
        <begin position="95"/>
        <end position="171"/>
    </location>
</feature>
<accession>A0A839FSG0</accession>
<proteinExistence type="predicted"/>
<organism evidence="2 3">
    <name type="scientific">Nesterenkonia jeotgali</name>
    <dbReference type="NCBI Taxonomy" id="317018"/>
    <lineage>
        <taxon>Bacteria</taxon>
        <taxon>Bacillati</taxon>
        <taxon>Actinomycetota</taxon>
        <taxon>Actinomycetes</taxon>
        <taxon>Micrococcales</taxon>
        <taxon>Micrococcaceae</taxon>
        <taxon>Nesterenkonia</taxon>
    </lineage>
</organism>
<dbReference type="Gene3D" id="1.10.10.10">
    <property type="entry name" value="Winged helix-like DNA-binding domain superfamily/Winged helix DNA-binding domain"/>
    <property type="match status" value="1"/>
</dbReference>
<keyword evidence="2" id="KW-0238">DNA-binding</keyword>
<dbReference type="GO" id="GO:0003677">
    <property type="term" value="F:DNA binding"/>
    <property type="evidence" value="ECO:0007669"/>
    <property type="project" value="UniProtKB-KW"/>
</dbReference>
<dbReference type="SMART" id="SM00418">
    <property type="entry name" value="HTH_ARSR"/>
    <property type="match status" value="1"/>
</dbReference>
<evidence type="ECO:0000313" key="2">
    <source>
        <dbReference type="EMBL" id="MBA8921252.1"/>
    </source>
</evidence>
<evidence type="ECO:0000259" key="1">
    <source>
        <dbReference type="SMART" id="SM00418"/>
    </source>
</evidence>
<reference evidence="2 3" key="1">
    <citation type="submission" date="2020-08" db="EMBL/GenBank/DDBJ databases">
        <title>Sequencing the genomes of 1000 actinobacteria strains.</title>
        <authorList>
            <person name="Klenk H.-P."/>
        </authorList>
    </citation>
    <scope>NUCLEOTIDE SEQUENCE [LARGE SCALE GENOMIC DNA]</scope>
    <source>
        <strain evidence="2 3">DSM 19081</strain>
    </source>
</reference>
<sequence length="174" mass="19008">MAEHDSFNELADRLTQVEERLAALESSEPAGSTPSPTDHHEVFWALEGLKQRVQDGSGAVLMTGAATVPKGEHVQWQMQSSVQEMFETDFGSRAESLSALAHPVRLQLLQRLLTDASSVEEIREAGDFGTTGQVYHHLRQLVAAGWVAARGSGRYEVPPARIVPLLVILLGVDR</sequence>
<dbReference type="Proteomes" id="UP000546252">
    <property type="component" value="Unassembled WGS sequence"/>
</dbReference>
<name>A0A839FSG0_9MICC</name>
<dbReference type="AlphaFoldDB" id="A0A839FSG0"/>
<dbReference type="InterPro" id="IPR036390">
    <property type="entry name" value="WH_DNA-bd_sf"/>
</dbReference>
<protein>
    <submittedName>
        <fullName evidence="2">DNA-binding transcriptional ArsR family regulator</fullName>
    </submittedName>
</protein>
<gene>
    <name evidence="2" type="ORF">HNR24_001185</name>
</gene>
<dbReference type="InterPro" id="IPR001845">
    <property type="entry name" value="HTH_ArsR_DNA-bd_dom"/>
</dbReference>
<dbReference type="RefSeq" id="WP_182495293.1">
    <property type="nucleotide sequence ID" value="NZ_BAAAKT010000004.1"/>
</dbReference>
<dbReference type="GO" id="GO:0003700">
    <property type="term" value="F:DNA-binding transcription factor activity"/>
    <property type="evidence" value="ECO:0007669"/>
    <property type="project" value="InterPro"/>
</dbReference>
<dbReference type="SUPFAM" id="SSF46785">
    <property type="entry name" value="Winged helix' DNA-binding domain"/>
    <property type="match status" value="1"/>
</dbReference>
<evidence type="ECO:0000313" key="3">
    <source>
        <dbReference type="Proteomes" id="UP000546252"/>
    </source>
</evidence>
<dbReference type="InterPro" id="IPR036388">
    <property type="entry name" value="WH-like_DNA-bd_sf"/>
</dbReference>
<comment type="caution">
    <text evidence="2">The sequence shown here is derived from an EMBL/GenBank/DDBJ whole genome shotgun (WGS) entry which is preliminary data.</text>
</comment>